<proteinExistence type="predicted"/>
<evidence type="ECO:0000313" key="3">
    <source>
        <dbReference type="Proteomes" id="UP001454036"/>
    </source>
</evidence>
<sequence>MPITSEITNVHKNETEELCQYGIKKETRVSKRDNEEIPCVIALYSASALLLAITFCFLLRHVTKFPILGYNILSLFLVLALDTSEFCRVHQNDPDIGHAHTDYKCDVGFGV</sequence>
<reference evidence="2 3" key="1">
    <citation type="submission" date="2024-01" db="EMBL/GenBank/DDBJ databases">
        <title>The complete chloroplast genome sequence of Lithospermum erythrorhizon: insights into the phylogenetic relationship among Boraginaceae species and the maternal lineages of purple gromwells.</title>
        <authorList>
            <person name="Okada T."/>
            <person name="Watanabe K."/>
        </authorList>
    </citation>
    <scope>NUCLEOTIDE SEQUENCE [LARGE SCALE GENOMIC DNA]</scope>
</reference>
<keyword evidence="1" id="KW-0812">Transmembrane</keyword>
<evidence type="ECO:0000256" key="1">
    <source>
        <dbReference type="SAM" id="Phobius"/>
    </source>
</evidence>
<accession>A0AAV3Q9M0</accession>
<feature type="transmembrane region" description="Helical" evidence="1">
    <location>
        <begin position="37"/>
        <end position="59"/>
    </location>
</feature>
<protein>
    <submittedName>
        <fullName evidence="2">Uncharacterized protein</fullName>
    </submittedName>
</protein>
<dbReference type="EMBL" id="BAABME010036102">
    <property type="protein sequence ID" value="GAA0160739.1"/>
    <property type="molecule type" value="Genomic_DNA"/>
</dbReference>
<comment type="caution">
    <text evidence="2">The sequence shown here is derived from an EMBL/GenBank/DDBJ whole genome shotgun (WGS) entry which is preliminary data.</text>
</comment>
<keyword evidence="1" id="KW-0472">Membrane</keyword>
<organism evidence="2 3">
    <name type="scientific">Lithospermum erythrorhizon</name>
    <name type="common">Purple gromwell</name>
    <name type="synonym">Lithospermum officinale var. erythrorhizon</name>
    <dbReference type="NCBI Taxonomy" id="34254"/>
    <lineage>
        <taxon>Eukaryota</taxon>
        <taxon>Viridiplantae</taxon>
        <taxon>Streptophyta</taxon>
        <taxon>Embryophyta</taxon>
        <taxon>Tracheophyta</taxon>
        <taxon>Spermatophyta</taxon>
        <taxon>Magnoliopsida</taxon>
        <taxon>eudicotyledons</taxon>
        <taxon>Gunneridae</taxon>
        <taxon>Pentapetalae</taxon>
        <taxon>asterids</taxon>
        <taxon>lamiids</taxon>
        <taxon>Boraginales</taxon>
        <taxon>Boraginaceae</taxon>
        <taxon>Boraginoideae</taxon>
        <taxon>Lithospermeae</taxon>
        <taxon>Lithospermum</taxon>
    </lineage>
</organism>
<dbReference type="AlphaFoldDB" id="A0AAV3Q9M0"/>
<dbReference type="Proteomes" id="UP001454036">
    <property type="component" value="Unassembled WGS sequence"/>
</dbReference>
<name>A0AAV3Q9M0_LITER</name>
<keyword evidence="1" id="KW-1133">Transmembrane helix</keyword>
<gene>
    <name evidence="2" type="ORF">LIER_43538</name>
</gene>
<keyword evidence="3" id="KW-1185">Reference proteome</keyword>
<evidence type="ECO:0000313" key="2">
    <source>
        <dbReference type="EMBL" id="GAA0160739.1"/>
    </source>
</evidence>